<reference evidence="8" key="1">
    <citation type="journal article" date="2013" name="Science">
        <title>The Amborella genome and the evolution of flowering plants.</title>
        <authorList>
            <consortium name="Amborella Genome Project"/>
        </authorList>
    </citation>
    <scope>NUCLEOTIDE SEQUENCE [LARGE SCALE GENOMIC DNA]</scope>
</reference>
<dbReference type="Proteomes" id="UP000017836">
    <property type="component" value="Unassembled WGS sequence"/>
</dbReference>
<dbReference type="Gene3D" id="3.80.10.10">
    <property type="entry name" value="Ribonuclease Inhibitor"/>
    <property type="match status" value="3"/>
</dbReference>
<dbReference type="Pfam" id="PF13855">
    <property type="entry name" value="LRR_8"/>
    <property type="match status" value="1"/>
</dbReference>
<keyword evidence="4" id="KW-0732">Signal</keyword>
<dbReference type="GO" id="GO:0005886">
    <property type="term" value="C:plasma membrane"/>
    <property type="evidence" value="ECO:0007669"/>
    <property type="project" value="UniProtKB-SubCell"/>
</dbReference>
<comment type="subcellular location">
    <subcellularLocation>
        <location evidence="1">Cell membrane</location>
    </subcellularLocation>
</comment>
<keyword evidence="5" id="KW-0677">Repeat</keyword>
<dbReference type="SMART" id="SM00369">
    <property type="entry name" value="LRR_TYP"/>
    <property type="match status" value="4"/>
</dbReference>
<keyword evidence="2" id="KW-1003">Cell membrane</keyword>
<evidence type="ECO:0000256" key="2">
    <source>
        <dbReference type="ARBA" id="ARBA00022475"/>
    </source>
</evidence>
<dbReference type="STRING" id="13333.W1PH78"/>
<dbReference type="SUPFAM" id="SSF52058">
    <property type="entry name" value="L domain-like"/>
    <property type="match status" value="1"/>
</dbReference>
<dbReference type="PANTHER" id="PTHR48059">
    <property type="entry name" value="POLYGALACTURONASE INHIBITOR 1"/>
    <property type="match status" value="1"/>
</dbReference>
<evidence type="ECO:0000256" key="3">
    <source>
        <dbReference type="ARBA" id="ARBA00022614"/>
    </source>
</evidence>
<protein>
    <recommendedName>
        <fullName evidence="9">Leucine-rich repeat-containing N-terminal plant-type domain-containing protein</fullName>
    </recommendedName>
</protein>
<keyword evidence="3" id="KW-0433">Leucine-rich repeat</keyword>
<gene>
    <name evidence="7" type="ORF">AMTR_s00162p00041240</name>
</gene>
<dbReference type="AlphaFoldDB" id="W1PH78"/>
<dbReference type="InterPro" id="IPR051848">
    <property type="entry name" value="PGIP"/>
</dbReference>
<evidence type="ECO:0000256" key="1">
    <source>
        <dbReference type="ARBA" id="ARBA00004236"/>
    </source>
</evidence>
<dbReference type="InterPro" id="IPR003591">
    <property type="entry name" value="Leu-rich_rpt_typical-subtyp"/>
</dbReference>
<accession>W1PH78</accession>
<proteinExistence type="predicted"/>
<dbReference type="HOGENOM" id="CLU_000288_18_25_1"/>
<dbReference type="eggNOG" id="KOG0619">
    <property type="taxonomic scope" value="Eukaryota"/>
</dbReference>
<sequence>MMSPSEYETLFRIMESMSSDEQWRLSYPNPCGQGSSSWPGLECKPGHDNLYHVSRLDFGTKPNPTCKKDATFPSDIFSLPYLQSAFFFNCFTHTKTTISIPPNPKVSLSLQQFSLRANHALTGQIPSTISLLKSLQILTLSQNSLYGQIPPQIFSLTSLLHLDLSYNSLNGRIPSQIGSLKVLLGLDLSYNSLSGNVPQTIGELGLLQKLDLSSNLLTGGIPQTMGRLKNLVFMALSNNKMRENFPNNIGELQSLQYFIMDDNPMSLPLPKEFGKLFRLQELRLANSGYTGTIPDTFAELRNLSSLSLENNRLTGTIPPGLGLLPHIYHLNLSKNMLAGVLPFDGGFLRRLGRNLDLSGNVALCVNGSEVLEGVRVGVGACGNGKNVALRNGSLVLPLKRSQSPPLQSIGFSRFFSNWVLLALVWEVFMWKI</sequence>
<dbReference type="PANTHER" id="PTHR48059:SF30">
    <property type="entry name" value="OS06G0587000 PROTEIN"/>
    <property type="match status" value="1"/>
</dbReference>
<dbReference type="FunFam" id="3.80.10.10:FF:000833">
    <property type="entry name" value="Protein TOO MANY MOUTHS"/>
    <property type="match status" value="1"/>
</dbReference>
<name>W1PH78_AMBTC</name>
<organism evidence="7 8">
    <name type="scientific">Amborella trichopoda</name>
    <dbReference type="NCBI Taxonomy" id="13333"/>
    <lineage>
        <taxon>Eukaryota</taxon>
        <taxon>Viridiplantae</taxon>
        <taxon>Streptophyta</taxon>
        <taxon>Embryophyta</taxon>
        <taxon>Tracheophyta</taxon>
        <taxon>Spermatophyta</taxon>
        <taxon>Magnoliopsida</taxon>
        <taxon>Amborellales</taxon>
        <taxon>Amborellaceae</taxon>
        <taxon>Amborella</taxon>
    </lineage>
</organism>
<dbReference type="FunFam" id="3.80.10.10:FF:000269">
    <property type="entry name" value="Piriformospora indica-insensitive protein 2"/>
    <property type="match status" value="1"/>
</dbReference>
<dbReference type="Gramene" id="ERN09347">
    <property type="protein sequence ID" value="ERN09347"/>
    <property type="gene ID" value="AMTR_s00162p00041240"/>
</dbReference>
<keyword evidence="8" id="KW-1185">Reference proteome</keyword>
<keyword evidence="6" id="KW-0472">Membrane</keyword>
<evidence type="ECO:0000313" key="7">
    <source>
        <dbReference type="EMBL" id="ERN09347.1"/>
    </source>
</evidence>
<dbReference type="Pfam" id="PF00560">
    <property type="entry name" value="LRR_1"/>
    <property type="match status" value="4"/>
</dbReference>
<evidence type="ECO:0008006" key="9">
    <source>
        <dbReference type="Google" id="ProtNLM"/>
    </source>
</evidence>
<evidence type="ECO:0000256" key="5">
    <source>
        <dbReference type="ARBA" id="ARBA00022737"/>
    </source>
</evidence>
<dbReference type="EMBL" id="KI392984">
    <property type="protein sequence ID" value="ERN09347.1"/>
    <property type="molecule type" value="Genomic_DNA"/>
</dbReference>
<dbReference type="InterPro" id="IPR001611">
    <property type="entry name" value="Leu-rich_rpt"/>
</dbReference>
<evidence type="ECO:0000313" key="8">
    <source>
        <dbReference type="Proteomes" id="UP000017836"/>
    </source>
</evidence>
<evidence type="ECO:0000256" key="4">
    <source>
        <dbReference type="ARBA" id="ARBA00022729"/>
    </source>
</evidence>
<dbReference type="InterPro" id="IPR032675">
    <property type="entry name" value="LRR_dom_sf"/>
</dbReference>
<dbReference type="OMA" id="PSCKDTA"/>
<dbReference type="GO" id="GO:0051707">
    <property type="term" value="P:response to other organism"/>
    <property type="evidence" value="ECO:0007669"/>
    <property type="project" value="UniProtKB-ARBA"/>
</dbReference>
<evidence type="ECO:0000256" key="6">
    <source>
        <dbReference type="ARBA" id="ARBA00023136"/>
    </source>
</evidence>